<proteinExistence type="predicted"/>
<name>A0A2J6RCP8_HYAVF</name>
<keyword evidence="2" id="KW-1185">Reference proteome</keyword>
<reference evidence="1 2" key="1">
    <citation type="submission" date="2016-04" db="EMBL/GenBank/DDBJ databases">
        <title>A degradative enzymes factory behind the ericoid mycorrhizal symbiosis.</title>
        <authorList>
            <consortium name="DOE Joint Genome Institute"/>
            <person name="Martino E."/>
            <person name="Morin E."/>
            <person name="Grelet G."/>
            <person name="Kuo A."/>
            <person name="Kohler A."/>
            <person name="Daghino S."/>
            <person name="Barry K."/>
            <person name="Choi C."/>
            <person name="Cichocki N."/>
            <person name="Clum A."/>
            <person name="Copeland A."/>
            <person name="Hainaut M."/>
            <person name="Haridas S."/>
            <person name="Labutti K."/>
            <person name="Lindquist E."/>
            <person name="Lipzen A."/>
            <person name="Khouja H.-R."/>
            <person name="Murat C."/>
            <person name="Ohm R."/>
            <person name="Olson A."/>
            <person name="Spatafora J."/>
            <person name="Veneault-Fourrey C."/>
            <person name="Henrissat B."/>
            <person name="Grigoriev I."/>
            <person name="Martin F."/>
            <person name="Perotto S."/>
        </authorList>
    </citation>
    <scope>NUCLEOTIDE SEQUENCE [LARGE SCALE GENOMIC DNA]</scope>
    <source>
        <strain evidence="1 2">F</strain>
    </source>
</reference>
<dbReference type="EMBL" id="KZ613951">
    <property type="protein sequence ID" value="PMD36279.1"/>
    <property type="molecule type" value="Genomic_DNA"/>
</dbReference>
<evidence type="ECO:0000313" key="2">
    <source>
        <dbReference type="Proteomes" id="UP000235786"/>
    </source>
</evidence>
<protein>
    <submittedName>
        <fullName evidence="1">Uncharacterized protein</fullName>
    </submittedName>
</protein>
<accession>A0A2J6RCP8</accession>
<evidence type="ECO:0000313" key="1">
    <source>
        <dbReference type="EMBL" id="PMD36279.1"/>
    </source>
</evidence>
<dbReference type="Proteomes" id="UP000235786">
    <property type="component" value="Unassembled WGS sequence"/>
</dbReference>
<organism evidence="1 2">
    <name type="scientific">Hyaloscypha variabilis (strain UAMH 11265 / GT02V1 / F)</name>
    <name type="common">Meliniomyces variabilis</name>
    <dbReference type="NCBI Taxonomy" id="1149755"/>
    <lineage>
        <taxon>Eukaryota</taxon>
        <taxon>Fungi</taxon>
        <taxon>Dikarya</taxon>
        <taxon>Ascomycota</taxon>
        <taxon>Pezizomycotina</taxon>
        <taxon>Leotiomycetes</taxon>
        <taxon>Helotiales</taxon>
        <taxon>Hyaloscyphaceae</taxon>
        <taxon>Hyaloscypha</taxon>
        <taxon>Hyaloscypha variabilis</taxon>
    </lineage>
</organism>
<dbReference type="AlphaFoldDB" id="A0A2J6RCP8"/>
<sequence length="159" mass="17631">MLLALRHIWNSVGSASPFRLSRYLTYQNGLGGTSTIEGVGHSESEFGLECKESSGSQLHVPTRFSRLFGRSFCVREVFYLFTSTSQPNNPPFEYLVKHRYSIPGLGQTPTSPNANHPSHALLFQALFNAATVSSYKSRMLTALYSSSTSNFKVPIALKF</sequence>
<gene>
    <name evidence="1" type="ORF">L207DRAFT_105254</name>
</gene>